<feature type="binding site" evidence="15">
    <location>
        <position position="167"/>
    </location>
    <ligand>
        <name>substrate</name>
        <note>ligand shared between dimeric partners</note>
    </ligand>
</feature>
<feature type="binding site" description="in other chain" evidence="15">
    <location>
        <begin position="130"/>
        <end position="132"/>
    </location>
    <ligand>
        <name>substrate</name>
        <note>ligand shared between dimeric partners</note>
    </ligand>
</feature>
<dbReference type="InterPro" id="IPR012003">
    <property type="entry name" value="ATP_PFK_prok-type"/>
</dbReference>
<sequence>MEKTGAKKIGVLTSGGDAPGMNAGIRAVVRCAIAKGMEVVGVHHGYNGLINGDIEQMDVRSVSEILHRGGTMLYTARCLEFKEQAGILKGKETCEKMGIDGLVVIGGDGSFRGARDLSLAGIPTVGIPGTIDNDISCSDFSIGFDTALNTAVEAVDRLRDTSQSHDRCSVVEIMGHGAGHLTLDTGIACGACAIWVNEVDFDVDRDIIQKIKSTASNGKHHFIVAVGEGITDVHALAKEIETKTGVETRATVLGHIQRGGTPTARDRVLATKLGVHAVELLEKGIGNRVVVIKGNTVVDYDILEALQMKKGIDKKLFEDAKLINI</sequence>
<dbReference type="InterPro" id="IPR035966">
    <property type="entry name" value="PKF_sf"/>
</dbReference>
<name>A0A9X8UKM5_9FIRM</name>
<proteinExistence type="inferred from homology"/>
<gene>
    <name evidence="15" type="primary">pfkA</name>
    <name evidence="17" type="ORF">EDD78_102276</name>
</gene>
<dbReference type="GO" id="GO:0005524">
    <property type="term" value="F:ATP binding"/>
    <property type="evidence" value="ECO:0007669"/>
    <property type="project" value="UniProtKB-UniRule"/>
</dbReference>
<evidence type="ECO:0000256" key="2">
    <source>
        <dbReference type="ARBA" id="ARBA00002659"/>
    </source>
</evidence>
<feature type="binding site" description="in other chain" evidence="15">
    <location>
        <begin position="255"/>
        <end position="258"/>
    </location>
    <ligand>
        <name>substrate</name>
        <note>ligand shared between dimeric partners</note>
    </ligand>
</feature>
<evidence type="ECO:0000256" key="4">
    <source>
        <dbReference type="ARBA" id="ARBA00004679"/>
    </source>
</evidence>
<dbReference type="HAMAP" id="MF_00339">
    <property type="entry name" value="Phosphofructokinase_I_B1"/>
    <property type="match status" value="1"/>
</dbReference>
<dbReference type="FunFam" id="3.40.50.450:FF:000001">
    <property type="entry name" value="ATP-dependent 6-phosphofructokinase"/>
    <property type="match status" value="1"/>
</dbReference>
<evidence type="ECO:0000256" key="5">
    <source>
        <dbReference type="ARBA" id="ARBA00022490"/>
    </source>
</evidence>
<evidence type="ECO:0000256" key="6">
    <source>
        <dbReference type="ARBA" id="ARBA00022533"/>
    </source>
</evidence>
<evidence type="ECO:0000256" key="10">
    <source>
        <dbReference type="ARBA" id="ARBA00022777"/>
    </source>
</evidence>
<evidence type="ECO:0000256" key="15">
    <source>
        <dbReference type="HAMAP-Rule" id="MF_00339"/>
    </source>
</evidence>
<evidence type="ECO:0000256" key="8">
    <source>
        <dbReference type="ARBA" id="ARBA00022723"/>
    </source>
</evidence>
<feature type="binding site" evidence="15">
    <location>
        <begin position="107"/>
        <end position="110"/>
    </location>
    <ligand>
        <name>ATP</name>
        <dbReference type="ChEBI" id="CHEBI:30616"/>
    </ligand>
</feature>
<feature type="binding site" evidence="15">
    <location>
        <begin position="77"/>
        <end position="78"/>
    </location>
    <ligand>
        <name>ATP</name>
        <dbReference type="ChEBI" id="CHEBI:30616"/>
    </ligand>
</feature>
<dbReference type="PROSITE" id="PS00433">
    <property type="entry name" value="PHOSPHOFRUCTOKINASE"/>
    <property type="match status" value="1"/>
</dbReference>
<keyword evidence="9 15" id="KW-0547">Nucleotide-binding</keyword>
<comment type="similarity">
    <text evidence="15">Belongs to the phosphofructokinase type A (PFKA) family. ATP-dependent PFK group I subfamily. Prokaryotic clade 'B1' sub-subfamily.</text>
</comment>
<evidence type="ECO:0000256" key="1">
    <source>
        <dbReference type="ARBA" id="ARBA00001946"/>
    </source>
</evidence>
<comment type="pathway">
    <text evidence="4 15">Carbohydrate degradation; glycolysis; D-glyceraldehyde 3-phosphate and glycerone phosphate from D-glucose: step 3/4.</text>
</comment>
<evidence type="ECO:0000313" key="17">
    <source>
        <dbReference type="EMBL" id="TCL44650.1"/>
    </source>
</evidence>
<comment type="subunit">
    <text evidence="15">Homotetramer.</text>
</comment>
<dbReference type="GO" id="GO:0070095">
    <property type="term" value="F:fructose-6-phosphate binding"/>
    <property type="evidence" value="ECO:0007669"/>
    <property type="project" value="TreeGrafter"/>
</dbReference>
<comment type="function">
    <text evidence="2 15">Catalyzes the phosphorylation of D-fructose 6-phosphate to fructose 1,6-bisphosphate by ATP, the first committing step of glycolysis.</text>
</comment>
<dbReference type="GO" id="GO:0005945">
    <property type="term" value="C:6-phosphofructokinase complex"/>
    <property type="evidence" value="ECO:0007669"/>
    <property type="project" value="TreeGrafter"/>
</dbReference>
<feature type="binding site" description="in other chain" evidence="15">
    <location>
        <position position="159"/>
    </location>
    <ligand>
        <name>ADP</name>
        <dbReference type="ChEBI" id="CHEBI:456216"/>
        <note>allosteric activator; ligand shared between dimeric partners</note>
    </ligand>
</feature>
<comment type="caution">
    <text evidence="17">The sequence shown here is derived from an EMBL/GenBank/DDBJ whole genome shotgun (WGS) entry which is preliminary data.</text>
</comment>
<dbReference type="InterPro" id="IPR012828">
    <property type="entry name" value="PFKA_ATP_prok"/>
</dbReference>
<dbReference type="GO" id="GO:0003872">
    <property type="term" value="F:6-phosphofructokinase activity"/>
    <property type="evidence" value="ECO:0007669"/>
    <property type="project" value="UniProtKB-UniRule"/>
</dbReference>
<feature type="active site" description="Proton acceptor" evidence="15">
    <location>
        <position position="132"/>
    </location>
</feature>
<comment type="activity regulation">
    <text evidence="15">Allosterically activated by ADP and other diphosphonucleosides, and allosterically inhibited by phosphoenolpyruvate.</text>
</comment>
<feature type="binding site" description="in other chain" evidence="15">
    <location>
        <begin position="219"/>
        <end position="221"/>
    </location>
    <ligand>
        <name>ADP</name>
        <dbReference type="ChEBI" id="CHEBI:456216"/>
        <note>allosteric activator; ligand shared between dimeric partners</note>
    </ligand>
</feature>
<dbReference type="Proteomes" id="UP000294682">
    <property type="component" value="Unassembled WGS sequence"/>
</dbReference>
<evidence type="ECO:0000256" key="12">
    <source>
        <dbReference type="ARBA" id="ARBA00022842"/>
    </source>
</evidence>
<dbReference type="NCBIfam" id="NF002872">
    <property type="entry name" value="PRK03202.1"/>
    <property type="match status" value="1"/>
</dbReference>
<dbReference type="PRINTS" id="PR00476">
    <property type="entry name" value="PHFRCTKINASE"/>
</dbReference>
<comment type="catalytic activity">
    <reaction evidence="14 15">
        <text>beta-D-fructose 6-phosphate + ATP = beta-D-fructose 1,6-bisphosphate + ADP + H(+)</text>
        <dbReference type="Rhea" id="RHEA:16109"/>
        <dbReference type="ChEBI" id="CHEBI:15378"/>
        <dbReference type="ChEBI" id="CHEBI:30616"/>
        <dbReference type="ChEBI" id="CHEBI:32966"/>
        <dbReference type="ChEBI" id="CHEBI:57634"/>
        <dbReference type="ChEBI" id="CHEBI:456216"/>
        <dbReference type="EC" id="2.7.1.11"/>
    </reaction>
</comment>
<protein>
    <recommendedName>
        <fullName evidence="15">ATP-dependent 6-phosphofructokinase</fullName>
        <shortName evidence="15">ATP-PFK</shortName>
        <shortName evidence="15">Phosphofructokinase</shortName>
        <ecNumber evidence="15">2.7.1.11</ecNumber>
    </recommendedName>
    <alternativeName>
        <fullName evidence="15">Phosphohexokinase</fullName>
    </alternativeName>
</protein>
<keyword evidence="8 15" id="KW-0479">Metal-binding</keyword>
<dbReference type="NCBIfam" id="TIGR02482">
    <property type="entry name" value="PFKA_ATP"/>
    <property type="match status" value="1"/>
</dbReference>
<keyword evidence="18" id="KW-1185">Reference proteome</keyword>
<dbReference type="GO" id="GO:0006002">
    <property type="term" value="P:fructose 6-phosphate metabolic process"/>
    <property type="evidence" value="ECO:0007669"/>
    <property type="project" value="UniProtKB-UniRule"/>
</dbReference>
<feature type="binding site" evidence="15">
    <location>
        <position position="249"/>
    </location>
    <ligand>
        <name>substrate</name>
        <note>ligand shared between dimeric partners</note>
    </ligand>
</feature>
<dbReference type="PANTHER" id="PTHR13697:SF4">
    <property type="entry name" value="ATP-DEPENDENT 6-PHOSPHOFRUCTOKINASE"/>
    <property type="match status" value="1"/>
</dbReference>
<keyword evidence="7 15" id="KW-0808">Transferase</keyword>
<evidence type="ECO:0000256" key="3">
    <source>
        <dbReference type="ARBA" id="ARBA00004496"/>
    </source>
</evidence>
<dbReference type="Pfam" id="PF00365">
    <property type="entry name" value="PFK"/>
    <property type="match status" value="1"/>
</dbReference>
<dbReference type="GO" id="GO:0046872">
    <property type="term" value="F:metal ion binding"/>
    <property type="evidence" value="ECO:0007669"/>
    <property type="project" value="UniProtKB-KW"/>
</dbReference>
<dbReference type="SUPFAM" id="SSF53784">
    <property type="entry name" value="Phosphofructokinase"/>
    <property type="match status" value="1"/>
</dbReference>
<dbReference type="InterPro" id="IPR015912">
    <property type="entry name" value="Phosphofructokinase_CS"/>
</dbReference>
<feature type="binding site" evidence="15">
    <location>
        <position position="16"/>
    </location>
    <ligand>
        <name>ATP</name>
        <dbReference type="ChEBI" id="CHEBI:30616"/>
    </ligand>
</feature>
<dbReference type="InterPro" id="IPR000023">
    <property type="entry name" value="Phosphofructokinase_dom"/>
</dbReference>
<dbReference type="PIRSF" id="PIRSF000532">
    <property type="entry name" value="ATP_PFK_prok"/>
    <property type="match status" value="1"/>
</dbReference>
<comment type="subcellular location">
    <subcellularLocation>
        <location evidence="3 15">Cytoplasm</location>
    </subcellularLocation>
</comment>
<keyword evidence="10 15" id="KW-0418">Kinase</keyword>
<dbReference type="Gene3D" id="3.40.50.460">
    <property type="entry name" value="Phosphofructokinase domain"/>
    <property type="match status" value="1"/>
</dbReference>
<dbReference type="PANTHER" id="PTHR13697">
    <property type="entry name" value="PHOSPHOFRUCTOKINASE"/>
    <property type="match status" value="1"/>
</dbReference>
<feature type="binding site" evidence="15">
    <location>
        <position position="108"/>
    </location>
    <ligand>
        <name>Mg(2+)</name>
        <dbReference type="ChEBI" id="CHEBI:18420"/>
        <note>catalytic</note>
    </ligand>
</feature>
<keyword evidence="5 15" id="KW-0963">Cytoplasm</keyword>
<keyword evidence="11 15" id="KW-0067">ATP-binding</keyword>
<evidence type="ECO:0000256" key="13">
    <source>
        <dbReference type="ARBA" id="ARBA00023152"/>
    </source>
</evidence>
<comment type="caution">
    <text evidence="15">Lacks conserved residue(s) required for the propagation of feature annotation.</text>
</comment>
<dbReference type="RefSeq" id="WP_079699295.1">
    <property type="nucleotide sequence ID" value="NZ_JADNAH010000072.1"/>
</dbReference>
<dbReference type="EMBL" id="SLUK01000002">
    <property type="protein sequence ID" value="TCL44650.1"/>
    <property type="molecule type" value="Genomic_DNA"/>
</dbReference>
<dbReference type="GO" id="GO:0061621">
    <property type="term" value="P:canonical glycolysis"/>
    <property type="evidence" value="ECO:0007669"/>
    <property type="project" value="TreeGrafter"/>
</dbReference>
<dbReference type="EC" id="2.7.1.11" evidence="15"/>
<evidence type="ECO:0000256" key="14">
    <source>
        <dbReference type="ARBA" id="ARBA00048070"/>
    </source>
</evidence>
<evidence type="ECO:0000313" key="18">
    <source>
        <dbReference type="Proteomes" id="UP000294682"/>
    </source>
</evidence>
<evidence type="ECO:0000256" key="7">
    <source>
        <dbReference type="ARBA" id="ARBA00022679"/>
    </source>
</evidence>
<feature type="binding site" evidence="15">
    <location>
        <begin position="26"/>
        <end position="30"/>
    </location>
    <ligand>
        <name>ADP</name>
        <dbReference type="ChEBI" id="CHEBI:456216"/>
        <note>allosteric activator; ligand shared between dimeric partners</note>
    </ligand>
</feature>
<feature type="domain" description="Phosphofructokinase" evidence="16">
    <location>
        <begin position="8"/>
        <end position="281"/>
    </location>
</feature>
<evidence type="ECO:0000256" key="9">
    <source>
        <dbReference type="ARBA" id="ARBA00022741"/>
    </source>
</evidence>
<accession>A0A9X8UKM5</accession>
<evidence type="ECO:0000256" key="11">
    <source>
        <dbReference type="ARBA" id="ARBA00022840"/>
    </source>
</evidence>
<feature type="binding site" description="in other chain" evidence="15">
    <location>
        <position position="228"/>
    </location>
    <ligand>
        <name>substrate</name>
        <note>ligand shared between dimeric partners</note>
    </ligand>
</feature>
<dbReference type="AlphaFoldDB" id="A0A9X8UKM5"/>
<dbReference type="FunFam" id="3.40.50.460:FF:000002">
    <property type="entry name" value="ATP-dependent 6-phosphofructokinase"/>
    <property type="match status" value="1"/>
</dbReference>
<organism evidence="17 18">
    <name type="scientific">Harryflintia acetispora</name>
    <dbReference type="NCBI Taxonomy" id="1849041"/>
    <lineage>
        <taxon>Bacteria</taxon>
        <taxon>Bacillati</taxon>
        <taxon>Bacillota</taxon>
        <taxon>Clostridia</taxon>
        <taxon>Eubacteriales</taxon>
        <taxon>Oscillospiraceae</taxon>
        <taxon>Harryflintia</taxon>
    </lineage>
</organism>
<reference evidence="17 18" key="1">
    <citation type="submission" date="2019-03" db="EMBL/GenBank/DDBJ databases">
        <title>Genomic Encyclopedia of Type Strains, Phase IV (KMG-IV): sequencing the most valuable type-strain genomes for metagenomic binning, comparative biology and taxonomic classification.</title>
        <authorList>
            <person name="Goeker M."/>
        </authorList>
    </citation>
    <scope>NUCLEOTIDE SEQUENCE [LARGE SCALE GENOMIC DNA]</scope>
    <source>
        <strain evidence="17 18">DSM 100433</strain>
    </source>
</reference>
<dbReference type="GO" id="GO:0042802">
    <property type="term" value="F:identical protein binding"/>
    <property type="evidence" value="ECO:0007669"/>
    <property type="project" value="TreeGrafter"/>
</dbReference>
<dbReference type="Gene3D" id="3.40.50.450">
    <property type="match status" value="1"/>
</dbReference>
<evidence type="ECO:0000259" key="16">
    <source>
        <dbReference type="Pfam" id="PF00365"/>
    </source>
</evidence>
<comment type="cofactor">
    <cofactor evidence="1 15">
        <name>Mg(2+)</name>
        <dbReference type="ChEBI" id="CHEBI:18420"/>
    </cofactor>
</comment>
<feature type="binding site" description="in other chain" evidence="15">
    <location>
        <begin position="174"/>
        <end position="176"/>
    </location>
    <ligand>
        <name>substrate</name>
        <note>ligand shared between dimeric partners</note>
    </ligand>
</feature>
<keyword evidence="6 15" id="KW-0021">Allosteric enzyme</keyword>
<keyword evidence="13 15" id="KW-0324">Glycolysis</keyword>
<keyword evidence="12 15" id="KW-0460">Magnesium</keyword>
<dbReference type="InterPro" id="IPR022953">
    <property type="entry name" value="ATP_PFK"/>
</dbReference>
<dbReference type="GO" id="GO:0048029">
    <property type="term" value="F:monosaccharide binding"/>
    <property type="evidence" value="ECO:0007669"/>
    <property type="project" value="TreeGrafter"/>
</dbReference>
<dbReference type="GO" id="GO:0030388">
    <property type="term" value="P:fructose 1,6-bisphosphate metabolic process"/>
    <property type="evidence" value="ECO:0007669"/>
    <property type="project" value="TreeGrafter"/>
</dbReference>
<dbReference type="OrthoDB" id="9802503at2"/>
<dbReference type="GO" id="GO:0016208">
    <property type="term" value="F:AMP binding"/>
    <property type="evidence" value="ECO:0007669"/>
    <property type="project" value="TreeGrafter"/>
</dbReference>